<accession>A0A7X5UDS7</accession>
<keyword evidence="4" id="KW-1185">Reference proteome</keyword>
<evidence type="ECO:0000313" key="3">
    <source>
        <dbReference type="EMBL" id="NII08611.1"/>
    </source>
</evidence>
<dbReference type="Proteomes" id="UP000490980">
    <property type="component" value="Unassembled WGS sequence"/>
</dbReference>
<sequence>MKTFYIAPLLLALSIGQALASTPINLSKDIRPNAKISIDNAKGDVTVTAWDRNQIQVTGMLGNGARPLELDGDANSIDIRIEGGGSGDGKKWFSWGNDAAMQSTTLNVRVPKGVSVEVKVVSAPVSIDGLDGGKVEVESVSGRVRANVRSPDVQMQTVSGTIDLAGRADKADLQTVSGDITAPSVISKVDAQTVSGRMTIGGGPWSSANFSTVSGDTLINGGPAAAGKITVDAMSGDVQLQLPNNASTKLEASTFSGDIRTDWGNPSRNDDGPGKELKVTIGDGRGLVHLESFSGDVKVRKAGN</sequence>
<feature type="domain" description="DUF4097" evidence="2">
    <location>
        <begin position="35"/>
        <end position="300"/>
    </location>
</feature>
<gene>
    <name evidence="3" type="ORF">HBF25_19680</name>
</gene>
<dbReference type="Pfam" id="PF13349">
    <property type="entry name" value="DUF4097"/>
    <property type="match status" value="1"/>
</dbReference>
<dbReference type="InterPro" id="IPR025164">
    <property type="entry name" value="Toastrack_DUF4097"/>
</dbReference>
<feature type="chain" id="PRO_5031247659" evidence="1">
    <location>
        <begin position="21"/>
        <end position="304"/>
    </location>
</feature>
<comment type="caution">
    <text evidence="3">The sequence shown here is derived from an EMBL/GenBank/DDBJ whole genome shotgun (WGS) entry which is preliminary data.</text>
</comment>
<evidence type="ECO:0000313" key="4">
    <source>
        <dbReference type="Proteomes" id="UP000490980"/>
    </source>
</evidence>
<proteinExistence type="predicted"/>
<feature type="signal peptide" evidence="1">
    <location>
        <begin position="1"/>
        <end position="20"/>
    </location>
</feature>
<protein>
    <submittedName>
        <fullName evidence="3">DUF4097 domain-containing protein</fullName>
    </submittedName>
</protein>
<dbReference type="AlphaFoldDB" id="A0A7X5UDS7"/>
<dbReference type="RefSeq" id="WP_166951723.1">
    <property type="nucleotide sequence ID" value="NZ_JAARLZ010000013.1"/>
</dbReference>
<keyword evidence="1" id="KW-0732">Signal</keyword>
<organism evidence="3 4">
    <name type="scientific">Luteibacter anthropi</name>
    <dbReference type="NCBI Taxonomy" id="564369"/>
    <lineage>
        <taxon>Bacteria</taxon>
        <taxon>Pseudomonadati</taxon>
        <taxon>Pseudomonadota</taxon>
        <taxon>Gammaproteobacteria</taxon>
        <taxon>Lysobacterales</taxon>
        <taxon>Rhodanobacteraceae</taxon>
        <taxon>Luteibacter</taxon>
    </lineage>
</organism>
<reference evidence="3 4" key="1">
    <citation type="submission" date="2020-03" db="EMBL/GenBank/DDBJ databases">
        <authorList>
            <person name="Lai Q."/>
        </authorList>
    </citation>
    <scope>NUCLEOTIDE SEQUENCE [LARGE SCALE GENOMIC DNA]</scope>
    <source>
        <strain evidence="3 4">CCUG 25036</strain>
    </source>
</reference>
<dbReference type="EMBL" id="JAARLZ010000013">
    <property type="protein sequence ID" value="NII08611.1"/>
    <property type="molecule type" value="Genomic_DNA"/>
</dbReference>
<evidence type="ECO:0000256" key="1">
    <source>
        <dbReference type="SAM" id="SignalP"/>
    </source>
</evidence>
<name>A0A7X5UDS7_9GAMM</name>
<evidence type="ECO:0000259" key="2">
    <source>
        <dbReference type="Pfam" id="PF13349"/>
    </source>
</evidence>